<reference evidence="2 3" key="1">
    <citation type="journal article" date="2016" name="Mol. Biol. Evol.">
        <title>Comparative Genomics of Early-Diverging Mushroom-Forming Fungi Provides Insights into the Origins of Lignocellulose Decay Capabilities.</title>
        <authorList>
            <person name="Nagy L.G."/>
            <person name="Riley R."/>
            <person name="Tritt A."/>
            <person name="Adam C."/>
            <person name="Daum C."/>
            <person name="Floudas D."/>
            <person name="Sun H."/>
            <person name="Yadav J.S."/>
            <person name="Pangilinan J."/>
            <person name="Larsson K.H."/>
            <person name="Matsuura K."/>
            <person name="Barry K."/>
            <person name="Labutti K."/>
            <person name="Kuo R."/>
            <person name="Ohm R.A."/>
            <person name="Bhattacharya S.S."/>
            <person name="Shirouzu T."/>
            <person name="Yoshinaga Y."/>
            <person name="Martin F.M."/>
            <person name="Grigoriev I.V."/>
            <person name="Hibbett D.S."/>
        </authorList>
    </citation>
    <scope>NUCLEOTIDE SEQUENCE [LARGE SCALE GENOMIC DNA]</scope>
    <source>
        <strain evidence="2 3">HHB12029</strain>
    </source>
</reference>
<dbReference type="OrthoDB" id="272703at2759"/>
<dbReference type="Proteomes" id="UP000077266">
    <property type="component" value="Unassembled WGS sequence"/>
</dbReference>
<keyword evidence="3" id="KW-1185">Reference proteome</keyword>
<gene>
    <name evidence="2" type="ORF">EXIGLDRAFT_728736</name>
</gene>
<feature type="domain" description="Cleavage stimulation factor subunit 2 hinge" evidence="1">
    <location>
        <begin position="6"/>
        <end position="61"/>
    </location>
</feature>
<accession>A0A165LSR2</accession>
<dbReference type="PANTHER" id="PTHR45735:SF2">
    <property type="entry name" value="CLEAVAGE STIMULATION FACTOR SUBUNIT 2"/>
    <property type="match status" value="1"/>
</dbReference>
<sequence length="191" mass="19923">MASAAGLPKDQLVELITQLKILAHTQPDTARTIISSQPQLPQLILKQLFELDLVDTDLLLTTLQTFAQAQAGQPPAAAPPAPAPAAAAFVPGPPTYIAPAPAPVPPQYGYPPAPMPAPYPAAAAYASMPVPAPAPVPVAAPTISPAALAAMTDDQRQAILRVVQMTPDELALIPPAERGVYIELRRQFGII</sequence>
<dbReference type="GO" id="GO:0003729">
    <property type="term" value="F:mRNA binding"/>
    <property type="evidence" value="ECO:0007669"/>
    <property type="project" value="TreeGrafter"/>
</dbReference>
<dbReference type="EMBL" id="KV425921">
    <property type="protein sequence ID" value="KZV98273.1"/>
    <property type="molecule type" value="Genomic_DNA"/>
</dbReference>
<dbReference type="InterPro" id="IPR038192">
    <property type="entry name" value="CSTF_C_sf"/>
</dbReference>
<evidence type="ECO:0000259" key="1">
    <source>
        <dbReference type="Pfam" id="PF14327"/>
    </source>
</evidence>
<name>A0A165LSR2_EXIGL</name>
<dbReference type="Gene3D" id="1.10.20.70">
    <property type="entry name" value="Transcription termination and cleavage factor, C-terminal domain"/>
    <property type="match status" value="1"/>
</dbReference>
<dbReference type="Pfam" id="PF14327">
    <property type="entry name" value="CSTF2_hinge"/>
    <property type="match status" value="1"/>
</dbReference>
<proteinExistence type="predicted"/>
<organism evidence="2 3">
    <name type="scientific">Exidia glandulosa HHB12029</name>
    <dbReference type="NCBI Taxonomy" id="1314781"/>
    <lineage>
        <taxon>Eukaryota</taxon>
        <taxon>Fungi</taxon>
        <taxon>Dikarya</taxon>
        <taxon>Basidiomycota</taxon>
        <taxon>Agaricomycotina</taxon>
        <taxon>Agaricomycetes</taxon>
        <taxon>Auriculariales</taxon>
        <taxon>Exidiaceae</taxon>
        <taxon>Exidia</taxon>
    </lineage>
</organism>
<evidence type="ECO:0000313" key="2">
    <source>
        <dbReference type="EMBL" id="KZV98273.1"/>
    </source>
</evidence>
<dbReference type="InParanoid" id="A0A165LSR2"/>
<dbReference type="InterPro" id="IPR025742">
    <property type="entry name" value="CSTF2_hinge"/>
</dbReference>
<dbReference type="PANTHER" id="PTHR45735">
    <property type="entry name" value="CLEAVAGE STIMULATION FACTOR SUBUNIT 2"/>
    <property type="match status" value="1"/>
</dbReference>
<dbReference type="AlphaFoldDB" id="A0A165LSR2"/>
<protein>
    <recommendedName>
        <fullName evidence="1">Cleavage stimulation factor subunit 2 hinge domain-containing protein</fullName>
    </recommendedName>
</protein>
<dbReference type="GO" id="GO:0005847">
    <property type="term" value="C:mRNA cleavage and polyadenylation specificity factor complex"/>
    <property type="evidence" value="ECO:0007669"/>
    <property type="project" value="TreeGrafter"/>
</dbReference>
<evidence type="ECO:0000313" key="3">
    <source>
        <dbReference type="Proteomes" id="UP000077266"/>
    </source>
</evidence>
<dbReference type="STRING" id="1314781.A0A165LSR2"/>